<dbReference type="InterPro" id="IPR002178">
    <property type="entry name" value="PTS_EIIA_type-2_dom"/>
</dbReference>
<keyword evidence="5" id="KW-0808">Transferase</keyword>
<evidence type="ECO:0000256" key="2">
    <source>
        <dbReference type="ARBA" id="ARBA00022448"/>
    </source>
</evidence>
<dbReference type="EMBL" id="QGLP01000005">
    <property type="protein sequence ID" value="PXZ04578.1"/>
    <property type="molecule type" value="Genomic_DNA"/>
</dbReference>
<dbReference type="InterPro" id="IPR016152">
    <property type="entry name" value="PTrfase/Anion_transptr"/>
</dbReference>
<accession>A0A2V4E311</accession>
<dbReference type="PANTHER" id="PTHR36203:SF1">
    <property type="entry name" value="ASCORBATE-SPECIFIC PTS SYSTEM EIIA COMPONENT"/>
    <property type="match status" value="1"/>
</dbReference>
<proteinExistence type="predicted"/>
<evidence type="ECO:0000256" key="4">
    <source>
        <dbReference type="ARBA" id="ARBA00022553"/>
    </source>
</evidence>
<comment type="caution">
    <text evidence="13">The sequence shown here is derived from an EMBL/GenBank/DDBJ whole genome shotgun (WGS) entry which is preliminary data.</text>
</comment>
<evidence type="ECO:0000313" key="15">
    <source>
        <dbReference type="Proteomes" id="UP000247932"/>
    </source>
</evidence>
<evidence type="ECO:0000259" key="11">
    <source>
        <dbReference type="PROSITE" id="PS51094"/>
    </source>
</evidence>
<dbReference type="OrthoDB" id="1634238at2"/>
<dbReference type="SUPFAM" id="SSF55804">
    <property type="entry name" value="Phoshotransferase/anion transport protein"/>
    <property type="match status" value="1"/>
</dbReference>
<dbReference type="Proteomes" id="UP000247483">
    <property type="component" value="Unassembled WGS sequence"/>
</dbReference>
<evidence type="ECO:0000313" key="13">
    <source>
        <dbReference type="EMBL" id="PXZ05206.1"/>
    </source>
</evidence>
<dbReference type="Proteomes" id="UP000247932">
    <property type="component" value="Unassembled WGS sequence"/>
</dbReference>
<dbReference type="GO" id="GO:0016301">
    <property type="term" value="F:kinase activity"/>
    <property type="evidence" value="ECO:0007669"/>
    <property type="project" value="UniProtKB-KW"/>
</dbReference>
<protein>
    <recommendedName>
        <fullName evidence="9">Ascorbate-specific PTS system EIIA component</fullName>
    </recommendedName>
    <alternativeName>
        <fullName evidence="10">Ascorbate-specific phosphotransferase enzyme IIA component</fullName>
    </alternativeName>
</protein>
<keyword evidence="2" id="KW-0813">Transport</keyword>
<evidence type="ECO:0000256" key="5">
    <source>
        <dbReference type="ARBA" id="ARBA00022679"/>
    </source>
</evidence>
<comment type="subcellular location">
    <subcellularLocation>
        <location evidence="1">Cytoplasm</location>
    </subcellularLocation>
</comment>
<dbReference type="PANTHER" id="PTHR36203">
    <property type="entry name" value="ASCORBATE-SPECIFIC PTS SYSTEM EIIA COMPONENT"/>
    <property type="match status" value="1"/>
</dbReference>
<evidence type="ECO:0000256" key="7">
    <source>
        <dbReference type="ARBA" id="ARBA00022777"/>
    </source>
</evidence>
<dbReference type="InterPro" id="IPR051351">
    <property type="entry name" value="Ascorbate-PTS_EIIA_comp"/>
</dbReference>
<evidence type="ECO:0000256" key="9">
    <source>
        <dbReference type="ARBA" id="ARBA00041175"/>
    </source>
</evidence>
<evidence type="ECO:0000256" key="10">
    <source>
        <dbReference type="ARBA" id="ARBA00042072"/>
    </source>
</evidence>
<dbReference type="Pfam" id="PF00359">
    <property type="entry name" value="PTS_EIIA_2"/>
    <property type="match status" value="1"/>
</dbReference>
<evidence type="ECO:0000256" key="8">
    <source>
        <dbReference type="ARBA" id="ARBA00037387"/>
    </source>
</evidence>
<dbReference type="GO" id="GO:0005737">
    <property type="term" value="C:cytoplasm"/>
    <property type="evidence" value="ECO:0007669"/>
    <property type="project" value="UniProtKB-SubCell"/>
</dbReference>
<evidence type="ECO:0000256" key="3">
    <source>
        <dbReference type="ARBA" id="ARBA00022490"/>
    </source>
</evidence>
<dbReference type="AlphaFoldDB" id="A0A2V4E311"/>
<gene>
    <name evidence="13" type="ORF">DKK70_11490</name>
    <name evidence="12" type="ORF">DKK79_09520</name>
</gene>
<keyword evidence="7" id="KW-0418">Kinase</keyword>
<dbReference type="Gene3D" id="3.40.930.10">
    <property type="entry name" value="Mannitol-specific EII, Chain A"/>
    <property type="match status" value="1"/>
</dbReference>
<comment type="function">
    <text evidence="8">The phosphoenolpyruvate-dependent sugar phosphotransferase system (sugar PTS), a major carbohydrate active transport system, catalyzes the phosphorylation of incoming sugar substrates concomitantly with their translocation across the cell membrane. The enzyme II UlaABC PTS system is involved in ascorbate transport.</text>
</comment>
<dbReference type="EMBL" id="QGLR01000013">
    <property type="protein sequence ID" value="PXZ05206.1"/>
    <property type="molecule type" value="Genomic_DNA"/>
</dbReference>
<feature type="domain" description="PTS EIIA type-2" evidence="11">
    <location>
        <begin position="6"/>
        <end position="148"/>
    </location>
</feature>
<dbReference type="RefSeq" id="WP_110423864.1">
    <property type="nucleotide sequence ID" value="NZ_QGLP01000005.1"/>
</dbReference>
<keyword evidence="6" id="KW-0598">Phosphotransferase system</keyword>
<organism evidence="13 15">
    <name type="scientific">Gilliamella apicola</name>
    <dbReference type="NCBI Taxonomy" id="1196095"/>
    <lineage>
        <taxon>Bacteria</taxon>
        <taxon>Pseudomonadati</taxon>
        <taxon>Pseudomonadota</taxon>
        <taxon>Gammaproteobacteria</taxon>
        <taxon>Orbales</taxon>
        <taxon>Orbaceae</taxon>
        <taxon>Gilliamella</taxon>
    </lineage>
</organism>
<dbReference type="GO" id="GO:0009401">
    <property type="term" value="P:phosphoenolpyruvate-dependent sugar phosphotransferase system"/>
    <property type="evidence" value="ECO:0007669"/>
    <property type="project" value="UniProtKB-KW"/>
</dbReference>
<evidence type="ECO:0000256" key="6">
    <source>
        <dbReference type="ARBA" id="ARBA00022683"/>
    </source>
</evidence>
<dbReference type="PROSITE" id="PS51094">
    <property type="entry name" value="PTS_EIIA_TYPE_2"/>
    <property type="match status" value="1"/>
</dbReference>
<evidence type="ECO:0000256" key="1">
    <source>
        <dbReference type="ARBA" id="ARBA00004496"/>
    </source>
</evidence>
<sequence length="148" mass="17002">MSKQLHPIFEQHWQFSKENLDWKSAIQIVGNSLIENNHIEQRYITSIIDNVNEIGAYFIIADGFALPHARSENGVICDDTKFSLLKCTHPVIFPDGEKISLLIMLAASDNNKHIDAMSDLIEWLDEDDRLDNLIKVDNVDDFECLLFK</sequence>
<evidence type="ECO:0000313" key="12">
    <source>
        <dbReference type="EMBL" id="PXZ04578.1"/>
    </source>
</evidence>
<name>A0A2V4E311_9GAMM</name>
<keyword evidence="15" id="KW-1185">Reference proteome</keyword>
<keyword evidence="4" id="KW-0597">Phosphoprotein</keyword>
<evidence type="ECO:0000313" key="14">
    <source>
        <dbReference type="Proteomes" id="UP000247483"/>
    </source>
</evidence>
<reference evidence="14 15" key="1">
    <citation type="submission" date="2018-05" db="EMBL/GenBank/DDBJ databases">
        <title>Reference genomes for bee gut microbiota database.</title>
        <authorList>
            <person name="Ellegaard K.M."/>
        </authorList>
    </citation>
    <scope>NUCLEOTIDE SEQUENCE [LARGE SCALE GENOMIC DNA]</scope>
    <source>
        <strain evidence="12 14">ESL0177</strain>
        <strain evidence="13 15">ESL0182</strain>
    </source>
</reference>
<keyword evidence="3" id="KW-0963">Cytoplasm</keyword>